<dbReference type="Proteomes" id="UP000800082">
    <property type="component" value="Unassembled WGS sequence"/>
</dbReference>
<protein>
    <submittedName>
        <fullName evidence="3">Uncharacterized protein</fullName>
    </submittedName>
</protein>
<evidence type="ECO:0000256" key="2">
    <source>
        <dbReference type="ARBA" id="ARBA00023239"/>
    </source>
</evidence>
<keyword evidence="4" id="KW-1185">Reference proteome</keyword>
<evidence type="ECO:0000256" key="1">
    <source>
        <dbReference type="ARBA" id="ARBA00022793"/>
    </source>
</evidence>
<dbReference type="Pfam" id="PF02666">
    <property type="entry name" value="PS_Dcarbxylase"/>
    <property type="match status" value="1"/>
</dbReference>
<evidence type="ECO:0000313" key="3">
    <source>
        <dbReference type="EMBL" id="KAF1934213.1"/>
    </source>
</evidence>
<dbReference type="AlphaFoldDB" id="A0A6A5S2S4"/>
<dbReference type="EMBL" id="ML978956">
    <property type="protein sequence ID" value="KAF1934213.1"/>
    <property type="molecule type" value="Genomic_DNA"/>
</dbReference>
<name>A0A6A5S2S4_9PLEO</name>
<dbReference type="RefSeq" id="XP_033454461.1">
    <property type="nucleotide sequence ID" value="XM_033589663.1"/>
</dbReference>
<dbReference type="PANTHER" id="PTHR10067:SF9">
    <property type="entry name" value="PHOSPHATIDYLSERINE DECARBOXYLASE FAMILY PROTEIN (AFU_ORTHOLOGUE AFUA_7G01730)"/>
    <property type="match status" value="1"/>
</dbReference>
<sequence length="168" mass="18986">MTLGTSQDRVKNILKEYHVHRTGLWLPADHRHVKDWISDIIEHVDKNSQDLHPHTSRSRSSQRGCENWAGSYLTATATRVIIFIETGDDDLELVCFLGIGMTEVSTCDITVKQGDHVKKGDQLGMFHYDGSTHYAIFQKGVELEGFPSAENSQHNIPMQSKLAVVKKR</sequence>
<dbReference type="InterPro" id="IPR003817">
    <property type="entry name" value="PS_Dcarbxylase"/>
</dbReference>
<keyword evidence="1" id="KW-0210">Decarboxylase</keyword>
<dbReference type="GO" id="GO:0006646">
    <property type="term" value="P:phosphatidylethanolamine biosynthetic process"/>
    <property type="evidence" value="ECO:0007669"/>
    <property type="project" value="TreeGrafter"/>
</dbReference>
<keyword evidence="2" id="KW-0456">Lyase</keyword>
<accession>A0A6A5S2S4</accession>
<proteinExistence type="predicted"/>
<evidence type="ECO:0000313" key="4">
    <source>
        <dbReference type="Proteomes" id="UP000800082"/>
    </source>
</evidence>
<dbReference type="OrthoDB" id="5973539at2759"/>
<gene>
    <name evidence="3" type="ORF">M421DRAFT_360</name>
</gene>
<dbReference type="GeneID" id="54347311"/>
<dbReference type="PANTHER" id="PTHR10067">
    <property type="entry name" value="PHOSPHATIDYLSERINE DECARBOXYLASE"/>
    <property type="match status" value="1"/>
</dbReference>
<dbReference type="GO" id="GO:0004609">
    <property type="term" value="F:phosphatidylserine decarboxylase activity"/>
    <property type="evidence" value="ECO:0007669"/>
    <property type="project" value="InterPro"/>
</dbReference>
<organism evidence="3 4">
    <name type="scientific">Didymella exigua CBS 183.55</name>
    <dbReference type="NCBI Taxonomy" id="1150837"/>
    <lineage>
        <taxon>Eukaryota</taxon>
        <taxon>Fungi</taxon>
        <taxon>Dikarya</taxon>
        <taxon>Ascomycota</taxon>
        <taxon>Pezizomycotina</taxon>
        <taxon>Dothideomycetes</taxon>
        <taxon>Pleosporomycetidae</taxon>
        <taxon>Pleosporales</taxon>
        <taxon>Pleosporineae</taxon>
        <taxon>Didymellaceae</taxon>
        <taxon>Didymella</taxon>
    </lineage>
</organism>
<dbReference type="GO" id="GO:0005739">
    <property type="term" value="C:mitochondrion"/>
    <property type="evidence" value="ECO:0007669"/>
    <property type="project" value="TreeGrafter"/>
</dbReference>
<reference evidence="3" key="1">
    <citation type="journal article" date="2020" name="Stud. Mycol.">
        <title>101 Dothideomycetes genomes: a test case for predicting lifestyles and emergence of pathogens.</title>
        <authorList>
            <person name="Haridas S."/>
            <person name="Albert R."/>
            <person name="Binder M."/>
            <person name="Bloem J."/>
            <person name="Labutti K."/>
            <person name="Salamov A."/>
            <person name="Andreopoulos B."/>
            <person name="Baker S."/>
            <person name="Barry K."/>
            <person name="Bills G."/>
            <person name="Bluhm B."/>
            <person name="Cannon C."/>
            <person name="Castanera R."/>
            <person name="Culley D."/>
            <person name="Daum C."/>
            <person name="Ezra D."/>
            <person name="Gonzalez J."/>
            <person name="Henrissat B."/>
            <person name="Kuo A."/>
            <person name="Liang C."/>
            <person name="Lipzen A."/>
            <person name="Lutzoni F."/>
            <person name="Magnuson J."/>
            <person name="Mondo S."/>
            <person name="Nolan M."/>
            <person name="Ohm R."/>
            <person name="Pangilinan J."/>
            <person name="Park H.-J."/>
            <person name="Ramirez L."/>
            <person name="Alfaro M."/>
            <person name="Sun H."/>
            <person name="Tritt A."/>
            <person name="Yoshinaga Y."/>
            <person name="Zwiers L.-H."/>
            <person name="Turgeon B."/>
            <person name="Goodwin S."/>
            <person name="Spatafora J."/>
            <person name="Crous P."/>
            <person name="Grigoriev I."/>
        </authorList>
    </citation>
    <scope>NUCLEOTIDE SEQUENCE</scope>
    <source>
        <strain evidence="3">CBS 183.55</strain>
    </source>
</reference>